<protein>
    <submittedName>
        <fullName evidence="1">Uncharacterized protein</fullName>
    </submittedName>
</protein>
<keyword evidence="2" id="KW-1185">Reference proteome</keyword>
<dbReference type="Proteomes" id="UP001431776">
    <property type="component" value="Unassembled WGS sequence"/>
</dbReference>
<evidence type="ECO:0000313" key="1">
    <source>
        <dbReference type="EMBL" id="MDI6447883.1"/>
    </source>
</evidence>
<gene>
    <name evidence="1" type="ORF">QJ522_02410</name>
</gene>
<proteinExistence type="predicted"/>
<evidence type="ECO:0000313" key="2">
    <source>
        <dbReference type="Proteomes" id="UP001431776"/>
    </source>
</evidence>
<dbReference type="RefSeq" id="WP_349243294.1">
    <property type="nucleotide sequence ID" value="NZ_JASCXX010000002.1"/>
</dbReference>
<dbReference type="AlphaFoldDB" id="A0AAW6TXX8"/>
<dbReference type="EMBL" id="JASCXX010000002">
    <property type="protein sequence ID" value="MDI6447883.1"/>
    <property type="molecule type" value="Genomic_DNA"/>
</dbReference>
<reference evidence="1" key="1">
    <citation type="submission" date="2023-05" db="EMBL/GenBank/DDBJ databases">
        <title>Anaerotaeda fermentans gen. nov., sp. nov., a novel anaerobic planctomycete of the new family within the order Sedimentisphaerales isolated from Taman Peninsula, Russia.</title>
        <authorList>
            <person name="Khomyakova M.A."/>
            <person name="Merkel A.Y."/>
            <person name="Slobodkin A.I."/>
        </authorList>
    </citation>
    <scope>NUCLEOTIDE SEQUENCE</scope>
    <source>
        <strain evidence="1">M17dextr</strain>
    </source>
</reference>
<organism evidence="1 2">
    <name type="scientific">Anaerobaca lacustris</name>
    <dbReference type="NCBI Taxonomy" id="3044600"/>
    <lineage>
        <taxon>Bacteria</taxon>
        <taxon>Pseudomonadati</taxon>
        <taxon>Planctomycetota</taxon>
        <taxon>Phycisphaerae</taxon>
        <taxon>Sedimentisphaerales</taxon>
        <taxon>Anaerobacaceae</taxon>
        <taxon>Anaerobaca</taxon>
    </lineage>
</organism>
<accession>A0AAW6TXX8</accession>
<name>A0AAW6TXX8_9BACT</name>
<comment type="caution">
    <text evidence="1">The sequence shown here is derived from an EMBL/GenBank/DDBJ whole genome shotgun (WGS) entry which is preliminary data.</text>
</comment>
<sequence>MSDTKAEAFGKLCELRPPDPSCDRRTYEKHVMGWLAGSSVSLADIAEMCKYFECSCEELVYKIVKDAFGKG</sequence>